<evidence type="ECO:0000256" key="2">
    <source>
        <dbReference type="ARBA" id="ARBA00022679"/>
    </source>
</evidence>
<feature type="binding site" evidence="4">
    <location>
        <position position="161"/>
    </location>
    <ligand>
        <name>Zn(2+)</name>
        <dbReference type="ChEBI" id="CHEBI:29105"/>
    </ligand>
</feature>
<accession>L8HHT3</accession>
<dbReference type="PANTHER" id="PTHR11085:SF10">
    <property type="entry name" value="NAD-DEPENDENT PROTEIN DEACYLASE SIRTUIN-5, MITOCHONDRIAL-RELATED"/>
    <property type="match status" value="1"/>
</dbReference>
<keyword evidence="4" id="KW-0479">Metal-binding</keyword>
<dbReference type="STRING" id="1257118.L8HHT3"/>
<keyword evidence="9" id="KW-1185">Reference proteome</keyword>
<feature type="compositionally biased region" description="Basic and acidic residues" evidence="6">
    <location>
        <begin position="358"/>
        <end position="367"/>
    </location>
</feature>
<feature type="binding site" evidence="4">
    <location>
        <position position="192"/>
    </location>
    <ligand>
        <name>Zn(2+)</name>
        <dbReference type="ChEBI" id="CHEBI:29105"/>
    </ligand>
</feature>
<dbReference type="OrthoDB" id="424302at2759"/>
<dbReference type="AlphaFoldDB" id="L8HHT3"/>
<dbReference type="VEuPathDB" id="AmoebaDB:ACA1_288350"/>
<dbReference type="OMA" id="TEADTHC"/>
<dbReference type="InterPro" id="IPR026590">
    <property type="entry name" value="Ssirtuin_cat_dom"/>
</dbReference>
<organism evidence="8 9">
    <name type="scientific">Acanthamoeba castellanii (strain ATCC 30010 / Neff)</name>
    <dbReference type="NCBI Taxonomy" id="1257118"/>
    <lineage>
        <taxon>Eukaryota</taxon>
        <taxon>Amoebozoa</taxon>
        <taxon>Discosea</taxon>
        <taxon>Longamoebia</taxon>
        <taxon>Centramoebida</taxon>
        <taxon>Acanthamoebidae</taxon>
        <taxon>Acanthamoeba</taxon>
    </lineage>
</organism>
<evidence type="ECO:0000313" key="8">
    <source>
        <dbReference type="EMBL" id="ELR25114.1"/>
    </source>
</evidence>
<proteinExistence type="inferred from homology"/>
<dbReference type="KEGG" id="acan:ACA1_288350"/>
<sequence>MASTVDSTRVREHSEENEPLFEEKLDRLAKMVRRSRYTVFFTGAGVSTSAGVGDYRGPEGAWTRRKIKQLEALGPLRSVEDESELRKLKEEAARAEKKAKARVDMCDAQPTPSHMAMATLLRLGLAHYVITTNLDGIFRKAGLQAHEQLCCLHGDIYVERCTSCDYDFERNYHVRQPEVHVHDHKVGTCARCGSAPPAHYTGTPGNLKMQNGRWGGRMVGTRDRNCGTKDTHINFGELLDEVDWTEADTHCRRADLCIIAGTSMSLRHITHFPFLARRVVLVNLQPTPDDHKVALRLWAKCDPVFEGLMARLGLAIDPIPPWRPRDALPLDRLPAYVHPYYKMKAQLLEQMALLREAEAEDRRREQEQQQQEEEGEKEVVGRGYQPMR</sequence>
<dbReference type="GO" id="GO:0046872">
    <property type="term" value="F:metal ion binding"/>
    <property type="evidence" value="ECO:0007669"/>
    <property type="project" value="UniProtKB-KW"/>
</dbReference>
<dbReference type="SUPFAM" id="SSF52467">
    <property type="entry name" value="DHS-like NAD/FAD-binding domain"/>
    <property type="match status" value="1"/>
</dbReference>
<dbReference type="InterPro" id="IPR029035">
    <property type="entry name" value="DHS-like_NAD/FAD-binding_dom"/>
</dbReference>
<protein>
    <submittedName>
        <fullName evidence="8">Transcriptional regulator, Sir2 family protein</fullName>
    </submittedName>
</protein>
<keyword evidence="2" id="KW-0808">Transferase</keyword>
<gene>
    <name evidence="8" type="ORF">ACA1_288350</name>
</gene>
<dbReference type="RefSeq" id="XP_004367869.1">
    <property type="nucleotide sequence ID" value="XM_004367812.1"/>
</dbReference>
<feature type="domain" description="Deacetylase sirtuin-type" evidence="7">
    <location>
        <begin position="18"/>
        <end position="315"/>
    </location>
</feature>
<feature type="binding site" evidence="4">
    <location>
        <position position="189"/>
    </location>
    <ligand>
        <name>Zn(2+)</name>
        <dbReference type="ChEBI" id="CHEBI:29105"/>
    </ligand>
</feature>
<keyword evidence="5" id="KW-0175">Coiled coil</keyword>
<evidence type="ECO:0000256" key="1">
    <source>
        <dbReference type="ARBA" id="ARBA00006988"/>
    </source>
</evidence>
<evidence type="ECO:0000256" key="4">
    <source>
        <dbReference type="PROSITE-ProRule" id="PRU00236"/>
    </source>
</evidence>
<dbReference type="PROSITE" id="PS50305">
    <property type="entry name" value="SIRTUIN"/>
    <property type="match status" value="1"/>
</dbReference>
<reference evidence="8 9" key="1">
    <citation type="journal article" date="2013" name="Genome Biol.">
        <title>Genome of Acanthamoeba castellanii highlights extensive lateral gene transfer and early evolution of tyrosine kinase signaling.</title>
        <authorList>
            <person name="Clarke M."/>
            <person name="Lohan A.J."/>
            <person name="Liu B."/>
            <person name="Lagkouvardos I."/>
            <person name="Roy S."/>
            <person name="Zafar N."/>
            <person name="Bertelli C."/>
            <person name="Schilde C."/>
            <person name="Kianianmomeni A."/>
            <person name="Burglin T.R."/>
            <person name="Frech C."/>
            <person name="Turcotte B."/>
            <person name="Kopec K.O."/>
            <person name="Synnott J.M."/>
            <person name="Choo C."/>
            <person name="Paponov I."/>
            <person name="Finkler A."/>
            <person name="Soon Heng Tan C."/>
            <person name="Hutchins A.P."/>
            <person name="Weinmeier T."/>
            <person name="Rattei T."/>
            <person name="Chu J.S."/>
            <person name="Gimenez G."/>
            <person name="Irimia M."/>
            <person name="Rigden D.J."/>
            <person name="Fitzpatrick D.A."/>
            <person name="Lorenzo-Morales J."/>
            <person name="Bateman A."/>
            <person name="Chiu C.H."/>
            <person name="Tang P."/>
            <person name="Hegemann P."/>
            <person name="Fromm H."/>
            <person name="Raoult D."/>
            <person name="Greub G."/>
            <person name="Miranda-Saavedra D."/>
            <person name="Chen N."/>
            <person name="Nash P."/>
            <person name="Ginger M.L."/>
            <person name="Horn M."/>
            <person name="Schaap P."/>
            <person name="Caler L."/>
            <person name="Loftus B."/>
        </authorList>
    </citation>
    <scope>NUCLEOTIDE SEQUENCE [LARGE SCALE GENOMIC DNA]</scope>
    <source>
        <strain evidence="8 9">Neff</strain>
    </source>
</reference>
<feature type="binding site" evidence="4">
    <location>
        <position position="164"/>
    </location>
    <ligand>
        <name>Zn(2+)</name>
        <dbReference type="ChEBI" id="CHEBI:29105"/>
    </ligand>
</feature>
<dbReference type="GeneID" id="14926157"/>
<evidence type="ECO:0000256" key="6">
    <source>
        <dbReference type="SAM" id="MobiDB-lite"/>
    </source>
</evidence>
<dbReference type="InterPro" id="IPR050134">
    <property type="entry name" value="NAD-dep_sirtuin_deacylases"/>
</dbReference>
<evidence type="ECO:0000259" key="7">
    <source>
        <dbReference type="PROSITE" id="PS50305"/>
    </source>
</evidence>
<evidence type="ECO:0000313" key="9">
    <source>
        <dbReference type="Proteomes" id="UP000011083"/>
    </source>
</evidence>
<feature type="region of interest" description="Disordered" evidence="6">
    <location>
        <begin position="358"/>
        <end position="388"/>
    </location>
</feature>
<feature type="active site" description="Proton acceptor" evidence="4">
    <location>
        <position position="153"/>
    </location>
</feature>
<dbReference type="Proteomes" id="UP000011083">
    <property type="component" value="Unassembled WGS sequence"/>
</dbReference>
<dbReference type="Gene3D" id="3.40.50.1220">
    <property type="entry name" value="TPP-binding domain"/>
    <property type="match status" value="2"/>
</dbReference>
<keyword evidence="3" id="KW-0520">NAD</keyword>
<feature type="coiled-coil region" evidence="5">
    <location>
        <begin position="78"/>
        <end position="105"/>
    </location>
</feature>
<evidence type="ECO:0000256" key="3">
    <source>
        <dbReference type="ARBA" id="ARBA00023027"/>
    </source>
</evidence>
<dbReference type="PANTHER" id="PTHR11085">
    <property type="entry name" value="NAD-DEPENDENT PROTEIN DEACYLASE SIRTUIN-5, MITOCHONDRIAL-RELATED"/>
    <property type="match status" value="1"/>
</dbReference>
<keyword evidence="4" id="KW-0862">Zinc</keyword>
<dbReference type="Pfam" id="PF02146">
    <property type="entry name" value="SIR2"/>
    <property type="match status" value="1"/>
</dbReference>
<dbReference type="GO" id="GO:0017136">
    <property type="term" value="F:histone deacetylase activity, NAD-dependent"/>
    <property type="evidence" value="ECO:0007669"/>
    <property type="project" value="TreeGrafter"/>
</dbReference>
<dbReference type="InterPro" id="IPR003000">
    <property type="entry name" value="Sirtuin"/>
</dbReference>
<name>L8HHT3_ACACF</name>
<comment type="similarity">
    <text evidence="1">Belongs to the sirtuin family.</text>
</comment>
<dbReference type="GO" id="GO:0070403">
    <property type="term" value="F:NAD+ binding"/>
    <property type="evidence" value="ECO:0007669"/>
    <property type="project" value="InterPro"/>
</dbReference>
<dbReference type="EMBL" id="KB007805">
    <property type="protein sequence ID" value="ELR25114.1"/>
    <property type="molecule type" value="Genomic_DNA"/>
</dbReference>
<dbReference type="GO" id="GO:0005634">
    <property type="term" value="C:nucleus"/>
    <property type="evidence" value="ECO:0007669"/>
    <property type="project" value="TreeGrafter"/>
</dbReference>
<evidence type="ECO:0000256" key="5">
    <source>
        <dbReference type="SAM" id="Coils"/>
    </source>
</evidence>